<dbReference type="InterPro" id="IPR001753">
    <property type="entry name" value="Enoyl-CoA_hydra/iso"/>
</dbReference>
<comment type="catalytic activity">
    <reaction evidence="12">
        <text>a (3S)-3-hydroxyacyl-CoA + NAD(+) = a 3-oxoacyl-CoA + NADH + H(+)</text>
        <dbReference type="Rhea" id="RHEA:22432"/>
        <dbReference type="ChEBI" id="CHEBI:15378"/>
        <dbReference type="ChEBI" id="CHEBI:57318"/>
        <dbReference type="ChEBI" id="CHEBI:57540"/>
        <dbReference type="ChEBI" id="CHEBI:57945"/>
        <dbReference type="ChEBI" id="CHEBI:90726"/>
        <dbReference type="EC" id="1.1.1.35"/>
    </reaction>
</comment>
<dbReference type="GO" id="GO:0070403">
    <property type="term" value="F:NAD+ binding"/>
    <property type="evidence" value="ECO:0007669"/>
    <property type="project" value="InterPro"/>
</dbReference>
<dbReference type="InterPro" id="IPR006108">
    <property type="entry name" value="3HC_DH_C"/>
</dbReference>
<dbReference type="Gene3D" id="3.40.50.720">
    <property type="entry name" value="NAD(P)-binding Rossmann-like Domain"/>
    <property type="match status" value="1"/>
</dbReference>
<dbReference type="Gene3D" id="1.10.1040.50">
    <property type="match status" value="1"/>
</dbReference>
<evidence type="ECO:0000313" key="17">
    <source>
        <dbReference type="Proteomes" id="UP000194003"/>
    </source>
</evidence>
<name>A0A1Y2JZD0_9PROT</name>
<comment type="similarity">
    <text evidence="2">In the central section; belongs to the 3-hydroxyacyl-CoA dehydrogenase family.</text>
</comment>
<sequence length="716" mass="77530">MSDHLCIGTYWRWERDETDHIVTITADAPDAGANTLSKASIEELNAILAELEDASIAGVIFRSAKPAGFIAGADVSAFGQLRTEREALPLIQEGQALMDRIDRFPHPTLALIHGHCLGGGLELALACRYRVLRDDAATRVGLPEIKLGIFPGFGGSWRLPRLIGHVPAMSLMLAGATVDARKAKRLGLADVITPERLEQRAAHDLLQRAPQPRRAGWLARLPGVWPLRTWVAAALRGQVRDKANPSHYPAPYALIEHWAHGVSDSTTAQPREAEQVAHLLVSPAARSLTRLFFLRERMKKLGKNDAPAPRHVHVVGDGVMGRGIASWCALNGLRVSLQGLDPKLLGRAVAETAKLAKRKLKDPRRVQQVLDRLIPDPRGDGAARADIVIEAIFENQAAKRELFAQLEPKMRPDAVLASNTSAIPLQELAKGLIDPTRLVGLHFFNPVARMPLIEVVRGPQSSDEAIARALRFAVTVDKLPLPVTSSPGFLVNRALMPYMLEAVRMMDEGIDTRCIDQAALAFGMPMGPLRLADTVGLDVCLSVAEELAPTLKLEIPARLRVMVADGLLGEKSGQGFYQYAAASEPRASERGQWVDGPLHQRLMAPLLNEVAACLAEGVVEDPDMADAGMVFGTGFAPHLGGPMRYAAQLGESELAARFDALERAHGPRLAMHGGWSDATLIDWLQQQETTHAVATSQRHSPQGGGDHPVGAVPRAC</sequence>
<protein>
    <recommendedName>
        <fullName evidence="4">enoyl-CoA hydratase</fullName>
        <ecNumber evidence="4">4.2.1.17</ecNumber>
    </recommendedName>
</protein>
<comment type="pathway">
    <text evidence="1">Lipid metabolism; fatty acid beta-oxidation.</text>
</comment>
<keyword evidence="7" id="KW-0560">Oxidoreductase</keyword>
<organism evidence="16 17">
    <name type="scientific">Magnetofaba australis IT-1</name>
    <dbReference type="NCBI Taxonomy" id="1434232"/>
    <lineage>
        <taxon>Bacteria</taxon>
        <taxon>Pseudomonadati</taxon>
        <taxon>Pseudomonadota</taxon>
        <taxon>Magnetococcia</taxon>
        <taxon>Magnetococcales</taxon>
        <taxon>Magnetococcaceae</taxon>
        <taxon>Magnetofaba</taxon>
    </lineage>
</organism>
<dbReference type="EC" id="4.2.1.17" evidence="4"/>
<evidence type="ECO:0000256" key="11">
    <source>
        <dbReference type="ARBA" id="ARBA00023268"/>
    </source>
</evidence>
<gene>
    <name evidence="16" type="ORF">MAIT1_00743</name>
</gene>
<dbReference type="InterPro" id="IPR006176">
    <property type="entry name" value="3-OHacyl-CoA_DH_NAD-bd"/>
</dbReference>
<evidence type="ECO:0000313" key="16">
    <source>
        <dbReference type="EMBL" id="OSM00265.1"/>
    </source>
</evidence>
<evidence type="ECO:0000256" key="13">
    <source>
        <dbReference type="SAM" id="MobiDB-lite"/>
    </source>
</evidence>
<dbReference type="SUPFAM" id="SSF51735">
    <property type="entry name" value="NAD(P)-binding Rossmann-fold domains"/>
    <property type="match status" value="1"/>
</dbReference>
<evidence type="ECO:0000256" key="8">
    <source>
        <dbReference type="ARBA" id="ARBA00023027"/>
    </source>
</evidence>
<dbReference type="InterPro" id="IPR029045">
    <property type="entry name" value="ClpP/crotonase-like_dom_sf"/>
</dbReference>
<dbReference type="AlphaFoldDB" id="A0A1Y2JZD0"/>
<feature type="compositionally biased region" description="Polar residues" evidence="13">
    <location>
        <begin position="691"/>
        <end position="700"/>
    </location>
</feature>
<dbReference type="PANTHER" id="PTHR43612">
    <property type="entry name" value="TRIFUNCTIONAL ENZYME SUBUNIT ALPHA"/>
    <property type="match status" value="1"/>
</dbReference>
<evidence type="ECO:0000256" key="3">
    <source>
        <dbReference type="ARBA" id="ARBA00008750"/>
    </source>
</evidence>
<dbReference type="STRING" id="1434232.MAIT1_00743"/>
<dbReference type="OrthoDB" id="9803287at2"/>
<dbReference type="PROSITE" id="PS00067">
    <property type="entry name" value="3HCDH"/>
    <property type="match status" value="1"/>
</dbReference>
<dbReference type="Gene3D" id="3.90.226.10">
    <property type="entry name" value="2-enoyl-CoA Hydratase, Chain A, domain 1"/>
    <property type="match status" value="1"/>
</dbReference>
<evidence type="ECO:0000259" key="15">
    <source>
        <dbReference type="Pfam" id="PF02737"/>
    </source>
</evidence>
<dbReference type="Proteomes" id="UP000194003">
    <property type="component" value="Unassembled WGS sequence"/>
</dbReference>
<keyword evidence="11" id="KW-0511">Multifunctional enzyme</keyword>
<dbReference type="UniPathway" id="UPA00659"/>
<proteinExistence type="inferred from homology"/>
<evidence type="ECO:0000256" key="2">
    <source>
        <dbReference type="ARBA" id="ARBA00007005"/>
    </source>
</evidence>
<keyword evidence="17" id="KW-1185">Reference proteome</keyword>
<dbReference type="Pfam" id="PF00378">
    <property type="entry name" value="ECH_1"/>
    <property type="match status" value="1"/>
</dbReference>
<keyword evidence="8" id="KW-0520">NAD</keyword>
<dbReference type="PANTHER" id="PTHR43612:SF3">
    <property type="entry name" value="TRIFUNCTIONAL ENZYME SUBUNIT ALPHA, MITOCHONDRIAL"/>
    <property type="match status" value="1"/>
</dbReference>
<evidence type="ECO:0000256" key="12">
    <source>
        <dbReference type="ARBA" id="ARBA00049556"/>
    </source>
</evidence>
<comment type="caution">
    <text evidence="16">The sequence shown here is derived from an EMBL/GenBank/DDBJ whole genome shotgun (WGS) entry which is preliminary data.</text>
</comment>
<keyword evidence="10" id="KW-0456">Lyase</keyword>
<evidence type="ECO:0000256" key="1">
    <source>
        <dbReference type="ARBA" id="ARBA00005005"/>
    </source>
</evidence>
<evidence type="ECO:0000256" key="6">
    <source>
        <dbReference type="ARBA" id="ARBA00022963"/>
    </source>
</evidence>
<feature type="domain" description="3-hydroxyacyl-CoA dehydrogenase C-terminal" evidence="14">
    <location>
        <begin position="488"/>
        <end position="579"/>
    </location>
</feature>
<dbReference type="SUPFAM" id="SSF52096">
    <property type="entry name" value="ClpP/crotonase"/>
    <property type="match status" value="1"/>
</dbReference>
<dbReference type="GO" id="GO:0006635">
    <property type="term" value="P:fatty acid beta-oxidation"/>
    <property type="evidence" value="ECO:0007669"/>
    <property type="project" value="UniProtKB-UniPathway"/>
</dbReference>
<dbReference type="GO" id="GO:0016509">
    <property type="term" value="F:long-chain (3S)-3-hydroxyacyl-CoA dehydrogenase (NAD+) activity"/>
    <property type="evidence" value="ECO:0007669"/>
    <property type="project" value="TreeGrafter"/>
</dbReference>
<dbReference type="InterPro" id="IPR006180">
    <property type="entry name" value="3-OHacyl-CoA_DH_CS"/>
</dbReference>
<evidence type="ECO:0000256" key="4">
    <source>
        <dbReference type="ARBA" id="ARBA00012076"/>
    </source>
</evidence>
<evidence type="ECO:0000256" key="5">
    <source>
        <dbReference type="ARBA" id="ARBA00022832"/>
    </source>
</evidence>
<dbReference type="Pfam" id="PF00725">
    <property type="entry name" value="3HCDH"/>
    <property type="match status" value="1"/>
</dbReference>
<feature type="region of interest" description="Disordered" evidence="13">
    <location>
        <begin position="691"/>
        <end position="716"/>
    </location>
</feature>
<accession>A0A1Y2JZD0</accession>
<evidence type="ECO:0000259" key="14">
    <source>
        <dbReference type="Pfam" id="PF00725"/>
    </source>
</evidence>
<feature type="domain" description="3-hydroxyacyl-CoA dehydrogenase NAD binding" evidence="15">
    <location>
        <begin position="311"/>
        <end position="483"/>
    </location>
</feature>
<dbReference type="RefSeq" id="WP_158089651.1">
    <property type="nucleotide sequence ID" value="NZ_LVJN01000021.1"/>
</dbReference>
<reference evidence="16 17" key="1">
    <citation type="journal article" date="2016" name="BMC Genomics">
        <title>Combined genomic and structural analyses of a cultured magnetotactic bacterium reveals its niche adaptation to a dynamic environment.</title>
        <authorList>
            <person name="Araujo A.C."/>
            <person name="Morillo V."/>
            <person name="Cypriano J."/>
            <person name="Teixeira L.C."/>
            <person name="Leao P."/>
            <person name="Lyra S."/>
            <person name="Almeida L.G."/>
            <person name="Bazylinski D.A."/>
            <person name="Vasconcellos A.T."/>
            <person name="Abreu F."/>
            <person name="Lins U."/>
        </authorList>
    </citation>
    <scope>NUCLEOTIDE SEQUENCE [LARGE SCALE GENOMIC DNA]</scope>
    <source>
        <strain evidence="16 17">IT-1</strain>
    </source>
</reference>
<dbReference type="SUPFAM" id="SSF48179">
    <property type="entry name" value="6-phosphogluconate dehydrogenase C-terminal domain-like"/>
    <property type="match status" value="2"/>
</dbReference>
<dbReference type="InterPro" id="IPR036291">
    <property type="entry name" value="NAD(P)-bd_dom_sf"/>
</dbReference>
<keyword evidence="6" id="KW-0442">Lipid degradation</keyword>
<evidence type="ECO:0000256" key="10">
    <source>
        <dbReference type="ARBA" id="ARBA00023239"/>
    </source>
</evidence>
<evidence type="ECO:0000256" key="7">
    <source>
        <dbReference type="ARBA" id="ARBA00023002"/>
    </source>
</evidence>
<dbReference type="EMBL" id="LVJN01000021">
    <property type="protein sequence ID" value="OSM00265.1"/>
    <property type="molecule type" value="Genomic_DNA"/>
</dbReference>
<dbReference type="InterPro" id="IPR008927">
    <property type="entry name" value="6-PGluconate_DH-like_C_sf"/>
</dbReference>
<evidence type="ECO:0000256" key="9">
    <source>
        <dbReference type="ARBA" id="ARBA00023098"/>
    </source>
</evidence>
<keyword evidence="9" id="KW-0443">Lipid metabolism</keyword>
<comment type="similarity">
    <text evidence="3">In the N-terminal section; belongs to the enoyl-CoA hydratase/isomerase family.</text>
</comment>
<dbReference type="CDD" id="cd06558">
    <property type="entry name" value="crotonase-like"/>
    <property type="match status" value="1"/>
</dbReference>
<keyword evidence="5" id="KW-0276">Fatty acid metabolism</keyword>
<dbReference type="GO" id="GO:0004300">
    <property type="term" value="F:enoyl-CoA hydratase activity"/>
    <property type="evidence" value="ECO:0007669"/>
    <property type="project" value="UniProtKB-EC"/>
</dbReference>
<dbReference type="Pfam" id="PF02737">
    <property type="entry name" value="3HCDH_N"/>
    <property type="match status" value="1"/>
</dbReference>
<dbReference type="InterPro" id="IPR050136">
    <property type="entry name" value="FA_oxidation_alpha_subunit"/>
</dbReference>